<accession>A0A493TMR6</accession>
<sequence>MRWGLRPHVSPSQTSTRAPRTASSARTTAASPTAGSATVTTTVGTTRTSPTPPARVRSLADPQGGHVRGSLLPTLQRVWRLCLAGDPLEFVPHLSPSTPRHCQLL</sequence>
<evidence type="ECO:0000256" key="1">
    <source>
        <dbReference type="SAM" id="MobiDB-lite"/>
    </source>
</evidence>
<evidence type="ECO:0000313" key="2">
    <source>
        <dbReference type="Ensembl" id="ENSAPLP00000027119.1"/>
    </source>
</evidence>
<proteinExistence type="predicted"/>
<feature type="compositionally biased region" description="Low complexity" evidence="1">
    <location>
        <begin position="14"/>
        <end position="49"/>
    </location>
</feature>
<dbReference type="AlphaFoldDB" id="A0A493TMR6"/>
<feature type="region of interest" description="Disordered" evidence="1">
    <location>
        <begin position="1"/>
        <end position="66"/>
    </location>
</feature>
<dbReference type="Ensembl" id="ENSAPLT00000036588.1">
    <property type="protein sequence ID" value="ENSAPLP00000027119.1"/>
    <property type="gene ID" value="ENSAPLG00000026053.1"/>
</dbReference>
<reference evidence="2" key="3">
    <citation type="submission" date="2025-09" db="UniProtKB">
        <authorList>
            <consortium name="Ensembl"/>
        </authorList>
    </citation>
    <scope>IDENTIFICATION</scope>
</reference>
<reference evidence="2" key="2">
    <citation type="submission" date="2025-08" db="UniProtKB">
        <authorList>
            <consortium name="Ensembl"/>
        </authorList>
    </citation>
    <scope>IDENTIFICATION</scope>
</reference>
<evidence type="ECO:0000313" key="3">
    <source>
        <dbReference type="Proteomes" id="UP000016666"/>
    </source>
</evidence>
<keyword evidence="3" id="KW-1185">Reference proteome</keyword>
<name>A0A493TMR6_ANAPP</name>
<dbReference type="Proteomes" id="UP000016666">
    <property type="component" value="Unassembled WGS sequence"/>
</dbReference>
<reference evidence="3" key="1">
    <citation type="submission" date="2017-10" db="EMBL/GenBank/DDBJ databases">
        <title>A new Pekin duck reference genome.</title>
        <authorList>
            <person name="Hou Z.-C."/>
            <person name="Zhou Z.-K."/>
            <person name="Zhu F."/>
            <person name="Hou S.-S."/>
        </authorList>
    </citation>
    <scope>NUCLEOTIDE SEQUENCE [LARGE SCALE GENOMIC DNA]</scope>
</reference>
<protein>
    <submittedName>
        <fullName evidence="2">Uncharacterized protein</fullName>
    </submittedName>
</protein>
<organism evidence="2 3">
    <name type="scientific">Anas platyrhynchos platyrhynchos</name>
    <name type="common">Northern mallard</name>
    <dbReference type="NCBI Taxonomy" id="8840"/>
    <lineage>
        <taxon>Eukaryota</taxon>
        <taxon>Metazoa</taxon>
        <taxon>Chordata</taxon>
        <taxon>Craniata</taxon>
        <taxon>Vertebrata</taxon>
        <taxon>Euteleostomi</taxon>
        <taxon>Archelosauria</taxon>
        <taxon>Archosauria</taxon>
        <taxon>Dinosauria</taxon>
        <taxon>Saurischia</taxon>
        <taxon>Theropoda</taxon>
        <taxon>Coelurosauria</taxon>
        <taxon>Aves</taxon>
        <taxon>Neognathae</taxon>
        <taxon>Galloanserae</taxon>
        <taxon>Anseriformes</taxon>
        <taxon>Anatidae</taxon>
        <taxon>Anatinae</taxon>
        <taxon>Anas</taxon>
    </lineage>
</organism>